<dbReference type="Proteomes" id="UP000184063">
    <property type="component" value="Unassembled WGS sequence"/>
</dbReference>
<accession>A0A1M3TFT3</accession>
<reference evidence="2" key="1">
    <citation type="journal article" date="2017" name="Genome Biol.">
        <title>Comparative genomics reveals high biological diversity and specific adaptations in the industrially and medically important fungal genus Aspergillus.</title>
        <authorList>
            <person name="de Vries R.P."/>
            <person name="Riley R."/>
            <person name="Wiebenga A."/>
            <person name="Aguilar-Osorio G."/>
            <person name="Amillis S."/>
            <person name="Uchima C.A."/>
            <person name="Anderluh G."/>
            <person name="Asadollahi M."/>
            <person name="Askin M."/>
            <person name="Barry K."/>
            <person name="Battaglia E."/>
            <person name="Bayram O."/>
            <person name="Benocci T."/>
            <person name="Braus-Stromeyer S.A."/>
            <person name="Caldana C."/>
            <person name="Canovas D."/>
            <person name="Cerqueira G.C."/>
            <person name="Chen F."/>
            <person name="Chen W."/>
            <person name="Choi C."/>
            <person name="Clum A."/>
            <person name="Dos Santos R.A."/>
            <person name="Damasio A.R."/>
            <person name="Diallinas G."/>
            <person name="Emri T."/>
            <person name="Fekete E."/>
            <person name="Flipphi M."/>
            <person name="Freyberg S."/>
            <person name="Gallo A."/>
            <person name="Gournas C."/>
            <person name="Habgood R."/>
            <person name="Hainaut M."/>
            <person name="Harispe M.L."/>
            <person name="Henrissat B."/>
            <person name="Hilden K.S."/>
            <person name="Hope R."/>
            <person name="Hossain A."/>
            <person name="Karabika E."/>
            <person name="Karaffa L."/>
            <person name="Karanyi Z."/>
            <person name="Krasevec N."/>
            <person name="Kuo A."/>
            <person name="Kusch H."/>
            <person name="LaButti K."/>
            <person name="Lagendijk E.L."/>
            <person name="Lapidus A."/>
            <person name="Levasseur A."/>
            <person name="Lindquist E."/>
            <person name="Lipzen A."/>
            <person name="Logrieco A.F."/>
            <person name="MacCabe A."/>
            <person name="Maekelae M.R."/>
            <person name="Malavazi I."/>
            <person name="Melin P."/>
            <person name="Meyer V."/>
            <person name="Mielnichuk N."/>
            <person name="Miskei M."/>
            <person name="Molnar A.P."/>
            <person name="Mule G."/>
            <person name="Ngan C.Y."/>
            <person name="Orejas M."/>
            <person name="Orosz E."/>
            <person name="Ouedraogo J.P."/>
            <person name="Overkamp K.M."/>
            <person name="Park H.-S."/>
            <person name="Perrone G."/>
            <person name="Piumi F."/>
            <person name="Punt P.J."/>
            <person name="Ram A.F."/>
            <person name="Ramon A."/>
            <person name="Rauscher S."/>
            <person name="Record E."/>
            <person name="Riano-Pachon D.M."/>
            <person name="Robert V."/>
            <person name="Roehrig J."/>
            <person name="Ruller R."/>
            <person name="Salamov A."/>
            <person name="Salih N.S."/>
            <person name="Samson R.A."/>
            <person name="Sandor E."/>
            <person name="Sanguinetti M."/>
            <person name="Schuetze T."/>
            <person name="Sepcic K."/>
            <person name="Shelest E."/>
            <person name="Sherlock G."/>
            <person name="Sophianopoulou V."/>
            <person name="Squina F.M."/>
            <person name="Sun H."/>
            <person name="Susca A."/>
            <person name="Todd R.B."/>
            <person name="Tsang A."/>
            <person name="Unkles S.E."/>
            <person name="van de Wiele N."/>
            <person name="van Rossen-Uffink D."/>
            <person name="Oliveira J.V."/>
            <person name="Vesth T.C."/>
            <person name="Visser J."/>
            <person name="Yu J.-H."/>
            <person name="Zhou M."/>
            <person name="Andersen M.R."/>
            <person name="Archer D.B."/>
            <person name="Baker S.E."/>
            <person name="Benoit I."/>
            <person name="Brakhage A.A."/>
            <person name="Braus G.H."/>
            <person name="Fischer R."/>
            <person name="Frisvad J.C."/>
            <person name="Goldman G.H."/>
            <person name="Houbraken J."/>
            <person name="Oakley B."/>
            <person name="Pocsi I."/>
            <person name="Scazzocchio C."/>
            <person name="Seiboth B."/>
            <person name="vanKuyk P.A."/>
            <person name="Wortman J."/>
            <person name="Dyer P.S."/>
            <person name="Grigoriev I.V."/>
        </authorList>
    </citation>
    <scope>NUCLEOTIDE SEQUENCE [LARGE SCALE GENOMIC DNA]</scope>
    <source>
        <strain evidence="2">CBS 106.47</strain>
    </source>
</reference>
<gene>
    <name evidence="1" type="ORF">ASPFODRAFT_621696</name>
</gene>
<dbReference type="AlphaFoldDB" id="A0A1M3TFT3"/>
<sequence length="129" mass="14542">MATTKLRNWLKCSFLLHSRWSVPLRLSAPTSAAVPGFIRPSFYSRSHSWCSVWADGSVPAVNFRPAPIQNPPSSLLFLSLLQTHTPLSFSLFFLPPPPLPETLTPRQSVCDRALCVYSLYPPPPNRHYH</sequence>
<name>A0A1M3TFT3_ASPLC</name>
<dbReference type="EMBL" id="KV878242">
    <property type="protein sequence ID" value="OJZ85581.1"/>
    <property type="molecule type" value="Genomic_DNA"/>
</dbReference>
<dbReference type="VEuPathDB" id="FungiDB:ASPFODRAFT_621696"/>
<evidence type="ECO:0000313" key="1">
    <source>
        <dbReference type="EMBL" id="OJZ85581.1"/>
    </source>
</evidence>
<evidence type="ECO:0000313" key="2">
    <source>
        <dbReference type="Proteomes" id="UP000184063"/>
    </source>
</evidence>
<organism evidence="1 2">
    <name type="scientific">Aspergillus luchuensis (strain CBS 106.47)</name>
    <dbReference type="NCBI Taxonomy" id="1137211"/>
    <lineage>
        <taxon>Eukaryota</taxon>
        <taxon>Fungi</taxon>
        <taxon>Dikarya</taxon>
        <taxon>Ascomycota</taxon>
        <taxon>Pezizomycotina</taxon>
        <taxon>Eurotiomycetes</taxon>
        <taxon>Eurotiomycetidae</taxon>
        <taxon>Eurotiales</taxon>
        <taxon>Aspergillaceae</taxon>
        <taxon>Aspergillus</taxon>
        <taxon>Aspergillus subgen. Circumdati</taxon>
    </lineage>
</organism>
<proteinExistence type="predicted"/>
<protein>
    <submittedName>
        <fullName evidence="1">Uncharacterized protein</fullName>
    </submittedName>
</protein>